<reference evidence="1 2" key="1">
    <citation type="submission" date="2020-08" db="EMBL/GenBank/DDBJ databases">
        <title>Genome sequencing of Purple Non-Sulfur Bacteria from various extreme environments.</title>
        <authorList>
            <person name="Mayer M."/>
        </authorList>
    </citation>
    <scope>NUCLEOTIDE SEQUENCE [LARGE SCALE GENOMIC DNA]</scope>
    <source>
        <strain evidence="1 2">JA135</strain>
    </source>
</reference>
<dbReference type="AlphaFoldDB" id="A0A7W6S2L6"/>
<comment type="caution">
    <text evidence="1">The sequence shown here is derived from an EMBL/GenBank/DDBJ whole genome shotgun (WGS) entry which is preliminary data.</text>
</comment>
<organism evidence="1 2">
    <name type="scientific">Roseospira goensis</name>
    <dbReference type="NCBI Taxonomy" id="391922"/>
    <lineage>
        <taxon>Bacteria</taxon>
        <taxon>Pseudomonadati</taxon>
        <taxon>Pseudomonadota</taxon>
        <taxon>Alphaproteobacteria</taxon>
        <taxon>Rhodospirillales</taxon>
        <taxon>Rhodospirillaceae</taxon>
        <taxon>Roseospira</taxon>
    </lineage>
</organism>
<evidence type="ECO:0000313" key="1">
    <source>
        <dbReference type="EMBL" id="MBB4287748.1"/>
    </source>
</evidence>
<name>A0A7W6S2L6_9PROT</name>
<proteinExistence type="predicted"/>
<dbReference type="Proteomes" id="UP000555728">
    <property type="component" value="Unassembled WGS sequence"/>
</dbReference>
<keyword evidence="2" id="KW-1185">Reference proteome</keyword>
<sequence length="152" mass="15813">MADEVVLAVDRLIFPADGTARAEIAWDGAAHALRVRALSADVEVRVEAAPGGRVRVVAPPAGGTARVEGDRVEVHGADLLRLDGGGVGYTYRLARVDGWLPWCGAVAPPAPPEHPDTVGDGSACLGGGGYDPDAPYDWTVVPEDYRTGEDDA</sequence>
<dbReference type="RefSeq" id="WP_184437800.1">
    <property type="nucleotide sequence ID" value="NZ_JACIGI010000049.1"/>
</dbReference>
<evidence type="ECO:0000313" key="2">
    <source>
        <dbReference type="Proteomes" id="UP000555728"/>
    </source>
</evidence>
<protein>
    <submittedName>
        <fullName evidence="1">Uncharacterized protein</fullName>
    </submittedName>
</protein>
<dbReference type="EMBL" id="JACIGI010000049">
    <property type="protein sequence ID" value="MBB4287748.1"/>
    <property type="molecule type" value="Genomic_DNA"/>
</dbReference>
<gene>
    <name evidence="1" type="ORF">GGD88_003505</name>
</gene>
<accession>A0A7W6S2L6</accession>